<dbReference type="EMBL" id="JANPWB010000012">
    <property type="protein sequence ID" value="KAJ1112897.1"/>
    <property type="molecule type" value="Genomic_DNA"/>
</dbReference>
<keyword evidence="3" id="KW-1185">Reference proteome</keyword>
<evidence type="ECO:0000313" key="3">
    <source>
        <dbReference type="Proteomes" id="UP001066276"/>
    </source>
</evidence>
<evidence type="ECO:0008006" key="4">
    <source>
        <dbReference type="Google" id="ProtNLM"/>
    </source>
</evidence>
<accession>A0AAV7NCL7</accession>
<sequence length="105" mass="11626">MAELSKCVSEAAVCPRLFLHMRICLGLGRPPVSTCVCASREYTGGTVFAKQRGHCAWQHLLRRMRSSGDQEGARSGSWSRISDDKPRPKTCTAKINNIRQYAKGS</sequence>
<comment type="caution">
    <text evidence="2">The sequence shown here is derived from an EMBL/GenBank/DDBJ whole genome shotgun (WGS) entry which is preliminary data.</text>
</comment>
<evidence type="ECO:0000256" key="1">
    <source>
        <dbReference type="SAM" id="MobiDB-lite"/>
    </source>
</evidence>
<protein>
    <recommendedName>
        <fullName evidence="4">Secreted protein</fullName>
    </recommendedName>
</protein>
<reference evidence="2" key="1">
    <citation type="journal article" date="2022" name="bioRxiv">
        <title>Sequencing and chromosome-scale assembly of the giantPleurodeles waltlgenome.</title>
        <authorList>
            <person name="Brown T."/>
            <person name="Elewa A."/>
            <person name="Iarovenko S."/>
            <person name="Subramanian E."/>
            <person name="Araus A.J."/>
            <person name="Petzold A."/>
            <person name="Susuki M."/>
            <person name="Suzuki K.-i.T."/>
            <person name="Hayashi T."/>
            <person name="Toyoda A."/>
            <person name="Oliveira C."/>
            <person name="Osipova E."/>
            <person name="Leigh N.D."/>
            <person name="Simon A."/>
            <person name="Yun M.H."/>
        </authorList>
    </citation>
    <scope>NUCLEOTIDE SEQUENCE</scope>
    <source>
        <strain evidence="2">20211129_DDA</strain>
        <tissue evidence="2">Liver</tissue>
    </source>
</reference>
<proteinExistence type="predicted"/>
<feature type="region of interest" description="Disordered" evidence="1">
    <location>
        <begin position="65"/>
        <end position="90"/>
    </location>
</feature>
<evidence type="ECO:0000313" key="2">
    <source>
        <dbReference type="EMBL" id="KAJ1112897.1"/>
    </source>
</evidence>
<dbReference type="AlphaFoldDB" id="A0AAV7NCL7"/>
<name>A0AAV7NCL7_PLEWA</name>
<gene>
    <name evidence="2" type="ORF">NDU88_001158</name>
</gene>
<dbReference type="Proteomes" id="UP001066276">
    <property type="component" value="Chromosome 8"/>
</dbReference>
<organism evidence="2 3">
    <name type="scientific">Pleurodeles waltl</name>
    <name type="common">Iberian ribbed newt</name>
    <dbReference type="NCBI Taxonomy" id="8319"/>
    <lineage>
        <taxon>Eukaryota</taxon>
        <taxon>Metazoa</taxon>
        <taxon>Chordata</taxon>
        <taxon>Craniata</taxon>
        <taxon>Vertebrata</taxon>
        <taxon>Euteleostomi</taxon>
        <taxon>Amphibia</taxon>
        <taxon>Batrachia</taxon>
        <taxon>Caudata</taxon>
        <taxon>Salamandroidea</taxon>
        <taxon>Salamandridae</taxon>
        <taxon>Pleurodelinae</taxon>
        <taxon>Pleurodeles</taxon>
    </lineage>
</organism>